<dbReference type="CDD" id="cd18543">
    <property type="entry name" value="ABC_6TM_Rv0194_D1_like"/>
    <property type="match status" value="1"/>
</dbReference>
<keyword evidence="8" id="KW-0472">Membrane</keyword>
<dbReference type="SUPFAM" id="SSF90123">
    <property type="entry name" value="ABC transporter transmembrane region"/>
    <property type="match status" value="2"/>
</dbReference>
<dbReference type="KEGG" id="ahg:AHOG_24140"/>
<dbReference type="Gene3D" id="3.40.50.300">
    <property type="entry name" value="P-loop containing nucleotide triphosphate hydrolases"/>
    <property type="match status" value="2"/>
</dbReference>
<evidence type="ECO:0000256" key="8">
    <source>
        <dbReference type="ARBA" id="ARBA00023136"/>
    </source>
</evidence>
<dbReference type="InterPro" id="IPR003593">
    <property type="entry name" value="AAA+_ATPase"/>
</dbReference>
<dbReference type="PROSITE" id="PS50929">
    <property type="entry name" value="ABC_TM1F"/>
    <property type="match status" value="2"/>
</dbReference>
<keyword evidence="4" id="KW-0812">Transmembrane</keyword>
<dbReference type="GO" id="GO:0140359">
    <property type="term" value="F:ABC-type transporter activity"/>
    <property type="evidence" value="ECO:0007669"/>
    <property type="project" value="InterPro"/>
</dbReference>
<dbReference type="Proteomes" id="UP000204221">
    <property type="component" value="Chromosome"/>
</dbReference>
<evidence type="ECO:0000256" key="3">
    <source>
        <dbReference type="ARBA" id="ARBA00022475"/>
    </source>
</evidence>
<gene>
    <name evidence="10" type="ORF">AHOG_24140</name>
</gene>
<dbReference type="InterPro" id="IPR017871">
    <property type="entry name" value="ABC_transporter-like_CS"/>
</dbReference>
<keyword evidence="7" id="KW-1133">Transmembrane helix</keyword>
<reference evidence="10 11" key="1">
    <citation type="submission" date="2017-07" db="EMBL/GenBank/DDBJ databases">
        <title>Complete genome sequence of Actinoalloteichus hoggarensis DSM 45943, type strain of Actinoalloteichus hoggarensis.</title>
        <authorList>
            <person name="Ruckert C."/>
            <person name="Nouioui I."/>
            <person name="Willmese J."/>
            <person name="van Wezel G."/>
            <person name="Klenk H.-P."/>
            <person name="Kalinowski J."/>
            <person name="Zotchev S.B."/>
        </authorList>
    </citation>
    <scope>NUCLEOTIDE SEQUENCE [LARGE SCALE GENOMIC DNA]</scope>
    <source>
        <strain evidence="10 11">DSM 45943</strain>
    </source>
</reference>
<dbReference type="EMBL" id="CP022521">
    <property type="protein sequence ID" value="ASO22434.1"/>
    <property type="molecule type" value="Genomic_DNA"/>
</dbReference>
<dbReference type="SUPFAM" id="SSF52540">
    <property type="entry name" value="P-loop containing nucleoside triphosphate hydrolases"/>
    <property type="match status" value="2"/>
</dbReference>
<keyword evidence="11" id="KW-1185">Reference proteome</keyword>
<dbReference type="Pfam" id="PF00005">
    <property type="entry name" value="ABC_tran"/>
    <property type="match status" value="2"/>
</dbReference>
<evidence type="ECO:0000256" key="6">
    <source>
        <dbReference type="ARBA" id="ARBA00022840"/>
    </source>
</evidence>
<name>A0A221W9N6_9PSEU</name>
<dbReference type="PROSITE" id="PS50893">
    <property type="entry name" value="ABC_TRANSPORTER_2"/>
    <property type="match status" value="2"/>
</dbReference>
<dbReference type="InterPro" id="IPR011527">
    <property type="entry name" value="ABC1_TM_dom"/>
</dbReference>
<organism evidence="10 11">
    <name type="scientific">Actinoalloteichus hoggarensis</name>
    <dbReference type="NCBI Taxonomy" id="1470176"/>
    <lineage>
        <taxon>Bacteria</taxon>
        <taxon>Bacillati</taxon>
        <taxon>Actinomycetota</taxon>
        <taxon>Actinomycetes</taxon>
        <taxon>Pseudonocardiales</taxon>
        <taxon>Pseudonocardiaceae</taxon>
        <taxon>Actinoalloteichus</taxon>
    </lineage>
</organism>
<keyword evidence="10" id="KW-0378">Hydrolase</keyword>
<dbReference type="EC" id="3.6.3.-" evidence="10"/>
<dbReference type="Pfam" id="PF00664">
    <property type="entry name" value="ABC_membrane"/>
    <property type="match status" value="2"/>
</dbReference>
<dbReference type="GO" id="GO:0005524">
    <property type="term" value="F:ATP binding"/>
    <property type="evidence" value="ECO:0007669"/>
    <property type="project" value="UniProtKB-KW"/>
</dbReference>
<dbReference type="GO" id="GO:0034040">
    <property type="term" value="F:ATPase-coupled lipid transmembrane transporter activity"/>
    <property type="evidence" value="ECO:0007669"/>
    <property type="project" value="TreeGrafter"/>
</dbReference>
<evidence type="ECO:0000256" key="4">
    <source>
        <dbReference type="ARBA" id="ARBA00022692"/>
    </source>
</evidence>
<keyword evidence="2" id="KW-0813">Transport</keyword>
<dbReference type="OrthoDB" id="9806127at2"/>
<dbReference type="InterPro" id="IPR039421">
    <property type="entry name" value="Type_1_exporter"/>
</dbReference>
<evidence type="ECO:0000256" key="9">
    <source>
        <dbReference type="ARBA" id="ARBA00061644"/>
    </source>
</evidence>
<dbReference type="SMART" id="SM00382">
    <property type="entry name" value="AAA"/>
    <property type="match status" value="2"/>
</dbReference>
<proteinExistence type="inferred from homology"/>
<dbReference type="RefSeq" id="WP_093943390.1">
    <property type="nucleotide sequence ID" value="NZ_CP022521.1"/>
</dbReference>
<evidence type="ECO:0000313" key="10">
    <source>
        <dbReference type="EMBL" id="ASO22434.1"/>
    </source>
</evidence>
<dbReference type="CDD" id="cd18546">
    <property type="entry name" value="ABC_6TM_Rv0194_D2_like"/>
    <property type="match status" value="1"/>
</dbReference>
<comment type="similarity">
    <text evidence="9">Belongs to the ABC transporter superfamily. Lipid exporter (TC 3.A.1.106) family.</text>
</comment>
<dbReference type="GO" id="GO:0005886">
    <property type="term" value="C:plasma membrane"/>
    <property type="evidence" value="ECO:0007669"/>
    <property type="project" value="UniProtKB-SubCell"/>
</dbReference>
<evidence type="ECO:0000256" key="1">
    <source>
        <dbReference type="ARBA" id="ARBA00004651"/>
    </source>
</evidence>
<dbReference type="PANTHER" id="PTHR24221:SF629">
    <property type="entry name" value="MULTIDRUG EFFLUX ATP-BINDING_PERMEASE PROTEIN RV0194"/>
    <property type="match status" value="1"/>
</dbReference>
<dbReference type="PANTHER" id="PTHR24221">
    <property type="entry name" value="ATP-BINDING CASSETTE SUB-FAMILY B"/>
    <property type="match status" value="1"/>
</dbReference>
<keyword evidence="3" id="KW-1003">Cell membrane</keyword>
<dbReference type="InterPro" id="IPR003439">
    <property type="entry name" value="ABC_transporter-like_ATP-bd"/>
</dbReference>
<dbReference type="PROSITE" id="PS00211">
    <property type="entry name" value="ABC_TRANSPORTER_1"/>
    <property type="match status" value="1"/>
</dbReference>
<accession>A0A221W9N6</accession>
<dbReference type="InterPro" id="IPR036640">
    <property type="entry name" value="ABC1_TM_sf"/>
</dbReference>
<keyword evidence="6 10" id="KW-0067">ATP-binding</keyword>
<evidence type="ECO:0000313" key="11">
    <source>
        <dbReference type="Proteomes" id="UP000204221"/>
    </source>
</evidence>
<dbReference type="FunFam" id="3.40.50.300:FF:000299">
    <property type="entry name" value="ABC transporter ATP-binding protein/permease"/>
    <property type="match status" value="2"/>
</dbReference>
<dbReference type="GO" id="GO:0016887">
    <property type="term" value="F:ATP hydrolysis activity"/>
    <property type="evidence" value="ECO:0007669"/>
    <property type="project" value="InterPro"/>
</dbReference>
<dbReference type="InterPro" id="IPR027417">
    <property type="entry name" value="P-loop_NTPase"/>
</dbReference>
<protein>
    <submittedName>
        <fullName evidence="10">Putative multidrug export ATP-binding/permease protein</fullName>
        <ecNumber evidence="10">3.6.3.-</ecNumber>
    </submittedName>
</protein>
<keyword evidence="5" id="KW-0547">Nucleotide-binding</keyword>
<comment type="subcellular location">
    <subcellularLocation>
        <location evidence="1">Cell membrane</location>
        <topology evidence="1">Multi-pass membrane protein</topology>
    </subcellularLocation>
</comment>
<evidence type="ECO:0000256" key="5">
    <source>
        <dbReference type="ARBA" id="ARBA00022741"/>
    </source>
</evidence>
<sequence>MPPLAPSTTSENRSAAAEPGWLRRLSAACWRHRRTVLLSLIASVVGVGLEALIPLLTREAVDGAVAGRTDGLWLILGVMVLFGLLRFGTAFVRRYEAGRLALNVQHDLRQAVFDSVTRFDGGNQDGIRTGQIASRAISDLQLVNALLSMVPLATGSLVFAVVSLGVMVWLSPLLTLLALVVLPLVFIESLRTRRVLYPATWAAQQRAAEVAQQVEETVTGVRVVKSFGQERREVATLEGTARRLFGDRLRAARLTARPAATLAALPALGQVGVLGVGGWLAMNGDITLGTFLAFTTYMVGLVGPARMLSSLLVSAQLARAGVERVYELIDSQPDVREAPDAADLPSGGLAVELRDVRFGYTRADPVLDGVSLRVEPGETLAVVGPAGSGKSTVSALLPRFYDVHGGAVRVGSPGGERDVRTLRTASLRGAIGVVFEEAFLFSDTVRANIAYGRPDATDAEVEAAARAAEAAGFIEDLPDGYDTRVGERGLSLSGGQRQRIALARALLTDPRILVLDDATSAVDAVTEAAIHDTLRSVTAGRTTLLIAHRRSSLSLADRIAVLDRGRLVDVGTEEELTARCPLFRSLLAHGAAIESAPAQAPAGQTVTPADPAGSAEASETAAIRQPGVTAALWPEVDAGDATRSIRLAGRDAADSGGRAGGAARGGMRAAGGSSSLFGGMVPTPELLAQVDRLPPVRDEPRLRTEDPTAPDPDFRLRRLLRTVRGPLALAILLVSLDAIAAVILPSLFRYGVDSGVADGVASALWWATAGGVAIVVVSWLTVALQTVVAAKAGETLLYLLRVRTFAHLQRLGLDYYEREQAGRIMTRMTTDVDALSQFLQTGLASAVVSLLTLFGIIGALLITDVSLAVVALAPLPVLILATVIFQRLSSRAYTQAREQVSAVNADLQENVSGVRVAQAFSREARSAANFAARSDTYRTTRLRAQRYIATFFPFVALLSDVAQVAVLGVGAFAVAAGDLSPGVLLAFLLYLRLLFGPVQQLSSVFDLYQQAKVGLRRIRDLLRTPPSVPEPATPVPVPARLRGEVEFVDVGFSYPGAERKALTGVSLLVRPGERVALVGATGAGKSTLVKLLGRFYQTEEGRILVDGVDIRDHGLIDYRGHLGVVPQEPHLFSGTVADNIGYGRPEATEAEIEAAARAVGALPMIASLPRGFRQEVGERGGSLSAGQRQLVSLARTELVKPDLLLLDEATAALDPATEAAVHAADDRLSASRTTFVVAHRLATAAQADRVYVFDQGRIVEEGTHRDLLARNGRYARLWSANSVAESD</sequence>
<evidence type="ECO:0000256" key="7">
    <source>
        <dbReference type="ARBA" id="ARBA00022989"/>
    </source>
</evidence>
<evidence type="ECO:0000256" key="2">
    <source>
        <dbReference type="ARBA" id="ARBA00022448"/>
    </source>
</evidence>
<dbReference type="Gene3D" id="1.20.1560.10">
    <property type="entry name" value="ABC transporter type 1, transmembrane domain"/>
    <property type="match status" value="2"/>
</dbReference>